<evidence type="ECO:0000313" key="2">
    <source>
        <dbReference type="Proteomes" id="UP000075578"/>
    </source>
</evidence>
<dbReference type="EMBL" id="LNGD01000185">
    <property type="protein sequence ID" value="KYC46711.1"/>
    <property type="molecule type" value="Genomic_DNA"/>
</dbReference>
<evidence type="ECO:0000313" key="1">
    <source>
        <dbReference type="EMBL" id="KYC46711.1"/>
    </source>
</evidence>
<name>A0A150INU8_9EURY</name>
<proteinExistence type="predicted"/>
<sequence>MIDTLTKEKEDKVSELILDLYKEVKDPELLKALTKSKKSIFNNLVYDTTDIEKLMKMKDIDEAAYCRGALPRETILEDLNKLSSSVKIIVLEKYSNDLEICNAIINTEKHITRAIKEMVLTGHLNKLLKDIDTKNTTKTIKEAIEITIKSIEEETKPNKNLFDLLIKNPDIHKETLRYIIQEGGDDTIRRVSGKKNLSIDIQREVIIRIQNMETYNPKHNDLNYTKINAIVNFLAMTSLKELFKGGVEVWKELAEAEKILKKGKLSFSPTFKVGVTTHGIYDNPILEEDQELFELVVREIGTLPTKDTLQKIPKERVFYMYKSFEDSFYKRELYQHLSEEHKAIVDIKDRI</sequence>
<dbReference type="AlphaFoldDB" id="A0A150INU8"/>
<organism evidence="1 2">
    <name type="scientific">Candidatus Methanofastidiosum methylothiophilum</name>
    <dbReference type="NCBI Taxonomy" id="1705564"/>
    <lineage>
        <taxon>Archaea</taxon>
        <taxon>Methanobacteriati</taxon>
        <taxon>Methanobacteriota</taxon>
        <taxon>Stenosarchaea group</taxon>
        <taxon>Candidatus Methanofastidiosia</taxon>
        <taxon>Candidatus Methanofastidiosales</taxon>
        <taxon>Candidatus Methanofastidiosaceae</taxon>
        <taxon>Candidatus Methanofastidiosum</taxon>
    </lineage>
</organism>
<reference evidence="1 2" key="1">
    <citation type="journal article" date="2016" name="ISME J.">
        <title>Chasing the elusive Euryarchaeota class WSA2: genomes reveal a uniquely fastidious methyl-reducing methanogen.</title>
        <authorList>
            <person name="Nobu M.K."/>
            <person name="Narihiro T."/>
            <person name="Kuroda K."/>
            <person name="Mei R."/>
            <person name="Liu W.T."/>
        </authorList>
    </citation>
    <scope>NUCLEOTIDE SEQUENCE [LARGE SCALE GENOMIC DNA]</scope>
    <source>
        <strain evidence="1">U1lsi0528_Bin089</strain>
    </source>
</reference>
<accession>A0A150INU8</accession>
<dbReference type="Proteomes" id="UP000075578">
    <property type="component" value="Unassembled WGS sequence"/>
</dbReference>
<protein>
    <submittedName>
        <fullName evidence="1">Uncharacterized protein</fullName>
    </submittedName>
</protein>
<gene>
    <name evidence="1" type="ORF">AMQ74_01765</name>
</gene>
<comment type="caution">
    <text evidence="1">The sequence shown here is derived from an EMBL/GenBank/DDBJ whole genome shotgun (WGS) entry which is preliminary data.</text>
</comment>